<gene>
    <name evidence="3" type="ORF">GCM10010302_17070</name>
</gene>
<evidence type="ECO:0000313" key="4">
    <source>
        <dbReference type="Proteomes" id="UP001501867"/>
    </source>
</evidence>
<sequence length="129" mass="13181">MASHALIEVSKPREAPSLRAPSPGASIVTPMASGLPSRGRYRSPVVLDNSGQPSPLAGRRRALGKPGVDDLAFGLLLVIAAAVGGNLASTVNITVGVLFLASGFVHLFLISGMKPTSWTSVCRTSSSAS</sequence>
<evidence type="ECO:0000256" key="2">
    <source>
        <dbReference type="SAM" id="Phobius"/>
    </source>
</evidence>
<feature type="transmembrane region" description="Helical" evidence="2">
    <location>
        <begin position="68"/>
        <end position="87"/>
    </location>
</feature>
<keyword evidence="2" id="KW-0812">Transmembrane</keyword>
<name>A0ABN0V7W8_9ACTN</name>
<proteinExistence type="predicted"/>
<feature type="region of interest" description="Disordered" evidence="1">
    <location>
        <begin position="9"/>
        <end position="56"/>
    </location>
</feature>
<keyword evidence="2" id="KW-1133">Transmembrane helix</keyword>
<evidence type="ECO:0000256" key="1">
    <source>
        <dbReference type="SAM" id="MobiDB-lite"/>
    </source>
</evidence>
<dbReference type="EMBL" id="BAAABV010000011">
    <property type="protein sequence ID" value="GAA0279909.1"/>
    <property type="molecule type" value="Genomic_DNA"/>
</dbReference>
<dbReference type="Proteomes" id="UP001501867">
    <property type="component" value="Unassembled WGS sequence"/>
</dbReference>
<comment type="caution">
    <text evidence="3">The sequence shown here is derived from an EMBL/GenBank/DDBJ whole genome shotgun (WGS) entry which is preliminary data.</text>
</comment>
<protein>
    <submittedName>
        <fullName evidence="3">Uncharacterized protein</fullName>
    </submittedName>
</protein>
<keyword evidence="2" id="KW-0472">Membrane</keyword>
<accession>A0ABN0V7W8</accession>
<evidence type="ECO:0000313" key="3">
    <source>
        <dbReference type="EMBL" id="GAA0279909.1"/>
    </source>
</evidence>
<organism evidence="3 4">
    <name type="scientific">Streptomyces polychromogenes</name>
    <dbReference type="NCBI Taxonomy" id="67342"/>
    <lineage>
        <taxon>Bacteria</taxon>
        <taxon>Bacillati</taxon>
        <taxon>Actinomycetota</taxon>
        <taxon>Actinomycetes</taxon>
        <taxon>Kitasatosporales</taxon>
        <taxon>Streptomycetaceae</taxon>
        <taxon>Streptomyces</taxon>
    </lineage>
</organism>
<keyword evidence="4" id="KW-1185">Reference proteome</keyword>
<reference evidence="3 4" key="1">
    <citation type="journal article" date="2019" name="Int. J. Syst. Evol. Microbiol.">
        <title>The Global Catalogue of Microorganisms (GCM) 10K type strain sequencing project: providing services to taxonomists for standard genome sequencing and annotation.</title>
        <authorList>
            <consortium name="The Broad Institute Genomics Platform"/>
            <consortium name="The Broad Institute Genome Sequencing Center for Infectious Disease"/>
            <person name="Wu L."/>
            <person name="Ma J."/>
        </authorList>
    </citation>
    <scope>NUCLEOTIDE SEQUENCE [LARGE SCALE GENOMIC DNA]</scope>
    <source>
        <strain evidence="3 4">JCM 4505</strain>
    </source>
</reference>
<feature type="transmembrane region" description="Helical" evidence="2">
    <location>
        <begin position="93"/>
        <end position="110"/>
    </location>
</feature>